<evidence type="ECO:0000256" key="3">
    <source>
        <dbReference type="ARBA" id="ARBA00023082"/>
    </source>
</evidence>
<protein>
    <submittedName>
        <fullName evidence="7">RNA polymerase sigma-70 factor (ECF subfamily)</fullName>
    </submittedName>
</protein>
<dbReference type="EMBL" id="SGXA01000001">
    <property type="protein sequence ID" value="RZS74903.1"/>
    <property type="molecule type" value="Genomic_DNA"/>
</dbReference>
<evidence type="ECO:0000256" key="4">
    <source>
        <dbReference type="ARBA" id="ARBA00023163"/>
    </source>
</evidence>
<dbReference type="InterPro" id="IPR007627">
    <property type="entry name" value="RNA_pol_sigma70_r2"/>
</dbReference>
<evidence type="ECO:0000259" key="5">
    <source>
        <dbReference type="Pfam" id="PF04542"/>
    </source>
</evidence>
<dbReference type="InterPro" id="IPR014284">
    <property type="entry name" value="RNA_pol_sigma-70_dom"/>
</dbReference>
<dbReference type="GO" id="GO:0006352">
    <property type="term" value="P:DNA-templated transcription initiation"/>
    <property type="evidence" value="ECO:0007669"/>
    <property type="project" value="InterPro"/>
</dbReference>
<comment type="caution">
    <text evidence="7">The sequence shown here is derived from an EMBL/GenBank/DDBJ whole genome shotgun (WGS) entry which is preliminary data.</text>
</comment>
<dbReference type="InterPro" id="IPR013249">
    <property type="entry name" value="RNA_pol_sigma70_r4_t2"/>
</dbReference>
<evidence type="ECO:0000313" key="8">
    <source>
        <dbReference type="Proteomes" id="UP000293874"/>
    </source>
</evidence>
<keyword evidence="3" id="KW-0731">Sigma factor</keyword>
<reference evidence="7 8" key="1">
    <citation type="submission" date="2019-02" db="EMBL/GenBank/DDBJ databases">
        <title>Genomic Encyclopedia of Type Strains, Phase IV (KMG-IV): sequencing the most valuable type-strain genomes for metagenomic binning, comparative biology and taxonomic classification.</title>
        <authorList>
            <person name="Goeker M."/>
        </authorList>
    </citation>
    <scope>NUCLEOTIDE SEQUENCE [LARGE SCALE GENOMIC DNA]</scope>
    <source>
        <strain evidence="7 8">DSM 18116</strain>
    </source>
</reference>
<dbReference type="SUPFAM" id="SSF88946">
    <property type="entry name" value="Sigma2 domain of RNA polymerase sigma factors"/>
    <property type="match status" value="1"/>
</dbReference>
<dbReference type="NCBIfam" id="TIGR02937">
    <property type="entry name" value="sigma70-ECF"/>
    <property type="match status" value="1"/>
</dbReference>
<dbReference type="AlphaFoldDB" id="A0A4Q7N0T0"/>
<feature type="domain" description="RNA polymerase sigma-70 region 2" evidence="5">
    <location>
        <begin position="33"/>
        <end position="89"/>
    </location>
</feature>
<comment type="similarity">
    <text evidence="1">Belongs to the sigma-70 factor family. ECF subfamily.</text>
</comment>
<dbReference type="Pfam" id="PF04542">
    <property type="entry name" value="Sigma70_r2"/>
    <property type="match status" value="1"/>
</dbReference>
<keyword evidence="2" id="KW-0805">Transcription regulation</keyword>
<dbReference type="InterPro" id="IPR013324">
    <property type="entry name" value="RNA_pol_sigma_r3/r4-like"/>
</dbReference>
<evidence type="ECO:0000313" key="7">
    <source>
        <dbReference type="EMBL" id="RZS74903.1"/>
    </source>
</evidence>
<dbReference type="Pfam" id="PF08281">
    <property type="entry name" value="Sigma70_r4_2"/>
    <property type="match status" value="1"/>
</dbReference>
<dbReference type="GO" id="GO:0016987">
    <property type="term" value="F:sigma factor activity"/>
    <property type="evidence" value="ECO:0007669"/>
    <property type="project" value="UniProtKB-KW"/>
</dbReference>
<gene>
    <name evidence="7" type="ORF">EV199_0754</name>
</gene>
<evidence type="ECO:0000256" key="2">
    <source>
        <dbReference type="ARBA" id="ARBA00023015"/>
    </source>
</evidence>
<dbReference type="Proteomes" id="UP000293874">
    <property type="component" value="Unassembled WGS sequence"/>
</dbReference>
<proteinExistence type="inferred from homology"/>
<dbReference type="InterPro" id="IPR036388">
    <property type="entry name" value="WH-like_DNA-bd_sf"/>
</dbReference>
<dbReference type="PANTHER" id="PTHR43133:SF46">
    <property type="entry name" value="RNA POLYMERASE SIGMA-70 FACTOR ECF SUBFAMILY"/>
    <property type="match status" value="1"/>
</dbReference>
<keyword evidence="8" id="KW-1185">Reference proteome</keyword>
<dbReference type="InterPro" id="IPR014327">
    <property type="entry name" value="RNA_pol_sigma70_bacteroid"/>
</dbReference>
<dbReference type="Gene3D" id="1.10.10.10">
    <property type="entry name" value="Winged helix-like DNA-binding domain superfamily/Winged helix DNA-binding domain"/>
    <property type="match status" value="1"/>
</dbReference>
<accession>A0A4Q7N0T0</accession>
<dbReference type="InterPro" id="IPR013325">
    <property type="entry name" value="RNA_pol_sigma_r2"/>
</dbReference>
<evidence type="ECO:0000256" key="1">
    <source>
        <dbReference type="ARBA" id="ARBA00010641"/>
    </source>
</evidence>
<feature type="domain" description="RNA polymerase sigma factor 70 region 4 type 2" evidence="6">
    <location>
        <begin position="122"/>
        <end position="169"/>
    </location>
</feature>
<dbReference type="InterPro" id="IPR039425">
    <property type="entry name" value="RNA_pol_sigma-70-like"/>
</dbReference>
<dbReference type="SUPFAM" id="SSF88659">
    <property type="entry name" value="Sigma3 and sigma4 domains of RNA polymerase sigma factors"/>
    <property type="match status" value="1"/>
</dbReference>
<organism evidence="7 8">
    <name type="scientific">Pseudobacter ginsenosidimutans</name>
    <dbReference type="NCBI Taxonomy" id="661488"/>
    <lineage>
        <taxon>Bacteria</taxon>
        <taxon>Pseudomonadati</taxon>
        <taxon>Bacteroidota</taxon>
        <taxon>Chitinophagia</taxon>
        <taxon>Chitinophagales</taxon>
        <taxon>Chitinophagaceae</taxon>
        <taxon>Pseudobacter</taxon>
    </lineage>
</organism>
<dbReference type="PANTHER" id="PTHR43133">
    <property type="entry name" value="RNA POLYMERASE ECF-TYPE SIGMA FACTO"/>
    <property type="match status" value="1"/>
</dbReference>
<sequence>MDLPYPDARLLEMLVEGDRLAFETIYRKYWFPLFNSVFKRIKDKQKAEDLVQEVFFKLWRNKEKLSVDNLEAYLRTAARYEAINYLSRTKISYQFFEPFHEILQDRDQPDLQLFSKDLLDLIHSFAKTLPEKRRQIFLLHIQSRLSTKEIAEKLGISQKTVQNQLGTALNELKPRILQFVAALITTHYS</sequence>
<dbReference type="GO" id="GO:0003677">
    <property type="term" value="F:DNA binding"/>
    <property type="evidence" value="ECO:0007669"/>
    <property type="project" value="InterPro"/>
</dbReference>
<keyword evidence="4" id="KW-0804">Transcription</keyword>
<dbReference type="NCBIfam" id="TIGR02985">
    <property type="entry name" value="Sig70_bacteroi1"/>
    <property type="match status" value="1"/>
</dbReference>
<evidence type="ECO:0000259" key="6">
    <source>
        <dbReference type="Pfam" id="PF08281"/>
    </source>
</evidence>
<dbReference type="Gene3D" id="1.10.1740.10">
    <property type="match status" value="1"/>
</dbReference>
<name>A0A4Q7N0T0_9BACT</name>